<protein>
    <recommendedName>
        <fullName evidence="2">Coat protein</fullName>
    </recommendedName>
</protein>
<sequence>MAYADPQSVTISGSAISLPRTSSGNGNGAFQSADGLTKLSASHSYGSRTRRLIKLDNAKIAADPLLAGVNVKASMSCYLVVDVPITGYDNTQAKAVVDAFLAYLTASTGAKVAQLLGGEA</sequence>
<evidence type="ECO:0008006" key="2">
    <source>
        <dbReference type="Google" id="ProtNLM"/>
    </source>
</evidence>
<organism evidence="1">
    <name type="scientific">Leviviridae sp</name>
    <dbReference type="NCBI Taxonomy" id="2027243"/>
    <lineage>
        <taxon>Viruses</taxon>
        <taxon>Riboviria</taxon>
        <taxon>Orthornavirae</taxon>
        <taxon>Lenarviricota</taxon>
        <taxon>Leviviricetes</taxon>
        <taxon>Norzivirales</taxon>
        <taxon>Fiersviridae</taxon>
    </lineage>
</organism>
<reference evidence="1" key="1">
    <citation type="submission" date="2019-05" db="EMBL/GenBank/DDBJ databases">
        <title>Metatranscriptomic reconstruction reveals RNA viruses with the potential to shape carbon cycling in soil.</title>
        <authorList>
            <person name="Starr E.P."/>
            <person name="Nuccio E."/>
            <person name="Pett-Ridge J."/>
            <person name="Banfield J.F."/>
            <person name="Firestone M.K."/>
        </authorList>
    </citation>
    <scope>NUCLEOTIDE SEQUENCE</scope>
    <source>
        <strain evidence="1">H4_Rhizo_Litter_21_scaffold_627</strain>
    </source>
</reference>
<name>A0A514DAS7_9VIRU</name>
<proteinExistence type="predicted"/>
<accession>A0A514DAS7</accession>
<evidence type="ECO:0000313" key="1">
    <source>
        <dbReference type="EMBL" id="QDH90712.1"/>
    </source>
</evidence>
<dbReference type="EMBL" id="MN035736">
    <property type="protein sequence ID" value="QDH90712.1"/>
    <property type="molecule type" value="Genomic_RNA"/>
</dbReference>
<gene>
    <name evidence="1" type="ORF">H4RhizoLitter21627_000002</name>
</gene>